<feature type="region of interest" description="Disordered" evidence="1">
    <location>
        <begin position="124"/>
        <end position="180"/>
    </location>
</feature>
<feature type="compositionally biased region" description="Pro residues" evidence="1">
    <location>
        <begin position="130"/>
        <end position="143"/>
    </location>
</feature>
<keyword evidence="4" id="KW-1185">Reference proteome</keyword>
<dbReference type="EMBL" id="JASZYV010000002">
    <property type="protein sequence ID" value="MDM0045321.1"/>
    <property type="molecule type" value="Genomic_DNA"/>
</dbReference>
<dbReference type="RefSeq" id="WP_286660399.1">
    <property type="nucleotide sequence ID" value="NZ_JASZYV010000002.1"/>
</dbReference>
<sequence>MNAILRTTCASALLAVGSLAMLPAHAQKNQFQAERATCDGVMQDKQACLREAGAAAQASSRGNLTHASPDVYRQNALARCSAQPPADKLACEQRVLGTGDTTIEGSVMGGGAIRETVTTVPLTSVTPTSGMPPPRPMPPPATMPPARTYNTMPAPAVSPPPPPMPMQSAPIAPMTPATPR</sequence>
<dbReference type="Proteomes" id="UP001174908">
    <property type="component" value="Unassembled WGS sequence"/>
</dbReference>
<evidence type="ECO:0000313" key="3">
    <source>
        <dbReference type="EMBL" id="MDM0045321.1"/>
    </source>
</evidence>
<evidence type="ECO:0000256" key="2">
    <source>
        <dbReference type="SAM" id="SignalP"/>
    </source>
</evidence>
<feature type="chain" id="PRO_5046508952" evidence="2">
    <location>
        <begin position="27"/>
        <end position="180"/>
    </location>
</feature>
<name>A0ABT7NBL9_9BURK</name>
<comment type="caution">
    <text evidence="3">The sequence shown here is derived from an EMBL/GenBank/DDBJ whole genome shotgun (WGS) entry which is preliminary data.</text>
</comment>
<keyword evidence="2" id="KW-0732">Signal</keyword>
<protein>
    <submittedName>
        <fullName evidence="3">Uncharacterized protein</fullName>
    </submittedName>
</protein>
<feature type="signal peptide" evidence="2">
    <location>
        <begin position="1"/>
        <end position="26"/>
    </location>
</feature>
<accession>A0ABT7NBL9</accession>
<gene>
    <name evidence="3" type="ORF">QTH91_12570</name>
</gene>
<organism evidence="3 4">
    <name type="scientific">Variovorax dokdonensis</name>
    <dbReference type="NCBI Taxonomy" id="344883"/>
    <lineage>
        <taxon>Bacteria</taxon>
        <taxon>Pseudomonadati</taxon>
        <taxon>Pseudomonadota</taxon>
        <taxon>Betaproteobacteria</taxon>
        <taxon>Burkholderiales</taxon>
        <taxon>Comamonadaceae</taxon>
        <taxon>Variovorax</taxon>
    </lineage>
</organism>
<reference evidence="3" key="1">
    <citation type="submission" date="2023-06" db="EMBL/GenBank/DDBJ databases">
        <authorList>
            <person name="Jiang Y."/>
            <person name="Liu Q."/>
        </authorList>
    </citation>
    <scope>NUCLEOTIDE SEQUENCE</scope>
    <source>
        <strain evidence="3">CGMCC 1.12089</strain>
    </source>
</reference>
<evidence type="ECO:0000313" key="4">
    <source>
        <dbReference type="Proteomes" id="UP001174908"/>
    </source>
</evidence>
<feature type="compositionally biased region" description="Pro residues" evidence="1">
    <location>
        <begin position="156"/>
        <end position="165"/>
    </location>
</feature>
<evidence type="ECO:0000256" key="1">
    <source>
        <dbReference type="SAM" id="MobiDB-lite"/>
    </source>
</evidence>
<proteinExistence type="predicted"/>
<feature type="compositionally biased region" description="Low complexity" evidence="1">
    <location>
        <begin position="144"/>
        <end position="155"/>
    </location>
</feature>